<keyword evidence="1" id="KW-0472">Membrane</keyword>
<reference evidence="2 3" key="1">
    <citation type="submission" date="2017-09" db="EMBL/GenBank/DDBJ databases">
        <authorList>
            <person name="Ehlers B."/>
            <person name="Leendertz F.H."/>
        </authorList>
    </citation>
    <scope>NUCLEOTIDE SEQUENCE [LARGE SCALE GENOMIC DNA]</scope>
    <source>
        <strain evidence="2 3">CGMCC 4.6857</strain>
    </source>
</reference>
<keyword evidence="1" id="KW-0812">Transmembrane</keyword>
<keyword evidence="3" id="KW-1185">Reference proteome</keyword>
<evidence type="ECO:0000313" key="2">
    <source>
        <dbReference type="EMBL" id="SNY49589.1"/>
    </source>
</evidence>
<dbReference type="EMBL" id="OBDY01000010">
    <property type="protein sequence ID" value="SNY49589.1"/>
    <property type="molecule type" value="Genomic_DNA"/>
</dbReference>
<dbReference type="RefSeq" id="WP_097322164.1">
    <property type="nucleotide sequence ID" value="NZ_OBDY01000010.1"/>
</dbReference>
<feature type="transmembrane region" description="Helical" evidence="1">
    <location>
        <begin position="50"/>
        <end position="71"/>
    </location>
</feature>
<evidence type="ECO:0000313" key="3">
    <source>
        <dbReference type="Proteomes" id="UP000219612"/>
    </source>
</evidence>
<feature type="transmembrane region" description="Helical" evidence="1">
    <location>
        <begin position="83"/>
        <end position="105"/>
    </location>
</feature>
<name>A0A285INM5_9ACTN</name>
<sequence length="107" mass="11683">MRRLLIAVGLNLALGVPGIVPIFLVGYFLASEPLSYLGSTAHNPNDTEEMLFLAFVMVVLVVPSLIGWLLVNVGLWRHWNVPALAYWAACVTAFFLPYLVLAVAMGP</sequence>
<accession>A0A285INM5</accession>
<protein>
    <submittedName>
        <fullName evidence="2">Uncharacterized protein</fullName>
    </submittedName>
</protein>
<dbReference type="AlphaFoldDB" id="A0A285INM5"/>
<dbReference type="Proteomes" id="UP000219612">
    <property type="component" value="Unassembled WGS sequence"/>
</dbReference>
<dbReference type="OrthoDB" id="3541216at2"/>
<evidence type="ECO:0000256" key="1">
    <source>
        <dbReference type="SAM" id="Phobius"/>
    </source>
</evidence>
<proteinExistence type="predicted"/>
<organism evidence="2 3">
    <name type="scientific">Paractinoplanes atraurantiacus</name>
    <dbReference type="NCBI Taxonomy" id="1036182"/>
    <lineage>
        <taxon>Bacteria</taxon>
        <taxon>Bacillati</taxon>
        <taxon>Actinomycetota</taxon>
        <taxon>Actinomycetes</taxon>
        <taxon>Micromonosporales</taxon>
        <taxon>Micromonosporaceae</taxon>
        <taxon>Paractinoplanes</taxon>
    </lineage>
</organism>
<keyword evidence="1" id="KW-1133">Transmembrane helix</keyword>
<gene>
    <name evidence="2" type="ORF">SAMN05421748_11056</name>
</gene>
<feature type="transmembrane region" description="Helical" evidence="1">
    <location>
        <begin position="12"/>
        <end position="30"/>
    </location>
</feature>